<dbReference type="Proteomes" id="UP001396334">
    <property type="component" value="Unassembled WGS sequence"/>
</dbReference>
<feature type="compositionally biased region" description="Polar residues" evidence="1">
    <location>
        <begin position="19"/>
        <end position="33"/>
    </location>
</feature>
<name>A0ABR2PR24_9ROSI</name>
<evidence type="ECO:0000313" key="2">
    <source>
        <dbReference type="EMBL" id="KAK8990908.1"/>
    </source>
</evidence>
<comment type="caution">
    <text evidence="2">The sequence shown here is derived from an EMBL/GenBank/DDBJ whole genome shotgun (WGS) entry which is preliminary data.</text>
</comment>
<feature type="region of interest" description="Disordered" evidence="1">
    <location>
        <begin position="1"/>
        <end position="64"/>
    </location>
</feature>
<feature type="compositionally biased region" description="Basic and acidic residues" evidence="1">
    <location>
        <begin position="45"/>
        <end position="62"/>
    </location>
</feature>
<sequence>MEGSLRGRPPDVRIGGGDVNQSKEFNSLVSSLLSGHMEEEPNSTLDRENMGPDSHSLDRDAGLGDATLPLEKTRHALSFRDTLIGNIGYSTGSTTILELDVDAVAGSRFMALGEDNVMELVHGDLELDGGGREVSVPHKEVLLNPVANANEGAGRVVRTDTNGGRVSTTSEGKRGFESSTSSATKGSEVVNKRVTTRRNPEESVLNVASMGKSSKGRVLSGSIIGLSQASSSKGLLGVKGGSNTGLKILKKDVAGKSHSALAGRLSTLVSDLNQAADGENR</sequence>
<feature type="region of interest" description="Disordered" evidence="1">
    <location>
        <begin position="156"/>
        <end position="187"/>
    </location>
</feature>
<evidence type="ECO:0000313" key="3">
    <source>
        <dbReference type="Proteomes" id="UP001396334"/>
    </source>
</evidence>
<evidence type="ECO:0000256" key="1">
    <source>
        <dbReference type="SAM" id="MobiDB-lite"/>
    </source>
</evidence>
<dbReference type="EMBL" id="JBBPBN010000053">
    <property type="protein sequence ID" value="KAK8990908.1"/>
    <property type="molecule type" value="Genomic_DNA"/>
</dbReference>
<protein>
    <submittedName>
        <fullName evidence="2">Uncharacterized protein</fullName>
    </submittedName>
</protein>
<reference evidence="2 3" key="1">
    <citation type="journal article" date="2024" name="G3 (Bethesda)">
        <title>Genome assembly of Hibiscus sabdariffa L. provides insights into metabolisms of medicinal natural products.</title>
        <authorList>
            <person name="Kim T."/>
        </authorList>
    </citation>
    <scope>NUCLEOTIDE SEQUENCE [LARGE SCALE GENOMIC DNA]</scope>
    <source>
        <strain evidence="2">TK-2024</strain>
        <tissue evidence="2">Old leaves</tissue>
    </source>
</reference>
<keyword evidence="3" id="KW-1185">Reference proteome</keyword>
<organism evidence="2 3">
    <name type="scientific">Hibiscus sabdariffa</name>
    <name type="common">roselle</name>
    <dbReference type="NCBI Taxonomy" id="183260"/>
    <lineage>
        <taxon>Eukaryota</taxon>
        <taxon>Viridiplantae</taxon>
        <taxon>Streptophyta</taxon>
        <taxon>Embryophyta</taxon>
        <taxon>Tracheophyta</taxon>
        <taxon>Spermatophyta</taxon>
        <taxon>Magnoliopsida</taxon>
        <taxon>eudicotyledons</taxon>
        <taxon>Gunneridae</taxon>
        <taxon>Pentapetalae</taxon>
        <taxon>rosids</taxon>
        <taxon>malvids</taxon>
        <taxon>Malvales</taxon>
        <taxon>Malvaceae</taxon>
        <taxon>Malvoideae</taxon>
        <taxon>Hibiscus</taxon>
    </lineage>
</organism>
<proteinExistence type="predicted"/>
<feature type="compositionally biased region" description="Polar residues" evidence="1">
    <location>
        <begin position="159"/>
        <end position="170"/>
    </location>
</feature>
<gene>
    <name evidence="2" type="ORF">V6N11_028864</name>
</gene>
<accession>A0ABR2PR24</accession>